<evidence type="ECO:0000313" key="3">
    <source>
        <dbReference type="EMBL" id="KAG2489282.1"/>
    </source>
</evidence>
<name>A0A836BUR3_9CHLO</name>
<dbReference type="OrthoDB" id="9983919at2759"/>
<dbReference type="EMBL" id="JAEHOE010000075">
    <property type="protein sequence ID" value="KAG2489282.1"/>
    <property type="molecule type" value="Genomic_DNA"/>
</dbReference>
<reference evidence="3" key="1">
    <citation type="journal article" date="2020" name="bioRxiv">
        <title>Comparative genomics of Chlamydomonas.</title>
        <authorList>
            <person name="Craig R.J."/>
            <person name="Hasan A.R."/>
            <person name="Ness R.W."/>
            <person name="Keightley P.D."/>
        </authorList>
    </citation>
    <scope>NUCLEOTIDE SEQUENCE</scope>
    <source>
        <strain evidence="3">CCAP 11/70</strain>
    </source>
</reference>
<evidence type="ECO:0000259" key="2">
    <source>
        <dbReference type="Pfam" id="PF01814"/>
    </source>
</evidence>
<evidence type="ECO:0000313" key="4">
    <source>
        <dbReference type="Proteomes" id="UP000612055"/>
    </source>
</evidence>
<accession>A0A836BUR3</accession>
<dbReference type="Pfam" id="PF01814">
    <property type="entry name" value="Hemerythrin"/>
    <property type="match status" value="1"/>
</dbReference>
<comment type="caution">
    <text evidence="3">The sequence shown here is derived from an EMBL/GenBank/DDBJ whole genome shotgun (WGS) entry which is preliminary data.</text>
</comment>
<evidence type="ECO:0000256" key="1">
    <source>
        <dbReference type="SAM" id="MobiDB-lite"/>
    </source>
</evidence>
<dbReference type="PANTHER" id="PTHR35585">
    <property type="entry name" value="HHE DOMAIN PROTEIN (AFU_ORTHOLOGUE AFUA_4G00730)"/>
    <property type="match status" value="1"/>
</dbReference>
<protein>
    <recommendedName>
        <fullName evidence="2">Hemerythrin-like domain-containing protein</fullName>
    </recommendedName>
</protein>
<keyword evidence="4" id="KW-1185">Reference proteome</keyword>
<gene>
    <name evidence="3" type="ORF">HYH03_012302</name>
</gene>
<organism evidence="3 4">
    <name type="scientific">Edaphochlamys debaryana</name>
    <dbReference type="NCBI Taxonomy" id="47281"/>
    <lineage>
        <taxon>Eukaryota</taxon>
        <taxon>Viridiplantae</taxon>
        <taxon>Chlorophyta</taxon>
        <taxon>core chlorophytes</taxon>
        <taxon>Chlorophyceae</taxon>
        <taxon>CS clade</taxon>
        <taxon>Chlamydomonadales</taxon>
        <taxon>Chlamydomonadales incertae sedis</taxon>
        <taxon>Edaphochlamys</taxon>
    </lineage>
</organism>
<feature type="region of interest" description="Disordered" evidence="1">
    <location>
        <begin position="1"/>
        <end position="43"/>
    </location>
</feature>
<feature type="compositionally biased region" description="Basic and acidic residues" evidence="1">
    <location>
        <begin position="12"/>
        <end position="26"/>
    </location>
</feature>
<dbReference type="Proteomes" id="UP000612055">
    <property type="component" value="Unassembled WGS sequence"/>
</dbReference>
<feature type="domain" description="Hemerythrin-like" evidence="2">
    <location>
        <begin position="75"/>
        <end position="130"/>
    </location>
</feature>
<dbReference type="InterPro" id="IPR012312">
    <property type="entry name" value="Hemerythrin-like"/>
</dbReference>
<proteinExistence type="predicted"/>
<dbReference type="AlphaFoldDB" id="A0A836BUR3"/>
<sequence length="258" mass="26900">MDPREGGAIPMRRPDSIAGREPERFGAPDASAPASKPCPTAADLSPAGADAAFGPAPGAVSGVVAGGGVFSGEDGLAAIVQDHQVIRTLFFRCDNSRSPPERLAAVRDLVHHVSRHASAEERTLYPLVMDDTVNKQLLHYLGSHAPSGPEQWAVLDATLAKFRAIEEEHLGEEEAKVIDPLRSVLSGAENKKLARDWAAAWANAPTHPHPEGPTAALGARLLHPLVGAVDRMGDALSLGDAPSAGGRAAQASAAEETH</sequence>
<dbReference type="PANTHER" id="PTHR35585:SF1">
    <property type="entry name" value="HHE DOMAIN PROTEIN (AFU_ORTHOLOGUE AFUA_4G00730)"/>
    <property type="match status" value="1"/>
</dbReference>